<reference evidence="11" key="1">
    <citation type="submission" date="2016-11" db="EMBL/GenBank/DDBJ databases">
        <title>Dehalogenimonas formicexedens sp. nov., a chlorinated alkane respiring bacterium isolated from contaminated groundwater.</title>
        <authorList>
            <person name="Key T.A."/>
            <person name="Bowman K.S."/>
            <person name="Lee I."/>
            <person name="Chun J."/>
            <person name="Albuquerque L."/>
            <person name="da Costa M.S."/>
            <person name="Rainey F.A."/>
            <person name="Moe W.M."/>
        </authorList>
    </citation>
    <scope>NUCLEOTIDE SEQUENCE [LARGE SCALE GENOMIC DNA]</scope>
    <source>
        <strain evidence="11">NSZ-14</strain>
    </source>
</reference>
<dbReference type="Proteomes" id="UP000185934">
    <property type="component" value="Chromosome"/>
</dbReference>
<keyword evidence="7 8" id="KW-0472">Membrane</keyword>
<feature type="domain" description="Glycosyltransferase RgtA/B/C/D-like" evidence="9">
    <location>
        <begin position="72"/>
        <end position="209"/>
    </location>
</feature>
<keyword evidence="5 8" id="KW-0812">Transmembrane</keyword>
<evidence type="ECO:0000256" key="7">
    <source>
        <dbReference type="ARBA" id="ARBA00023136"/>
    </source>
</evidence>
<feature type="transmembrane region" description="Helical" evidence="8">
    <location>
        <begin position="330"/>
        <end position="348"/>
    </location>
</feature>
<dbReference type="GO" id="GO:0005886">
    <property type="term" value="C:plasma membrane"/>
    <property type="evidence" value="ECO:0007669"/>
    <property type="project" value="UniProtKB-SubCell"/>
</dbReference>
<dbReference type="KEGG" id="dfo:Dform_01292"/>
<dbReference type="PANTHER" id="PTHR33908">
    <property type="entry name" value="MANNOSYLTRANSFERASE YKCB-RELATED"/>
    <property type="match status" value="1"/>
</dbReference>
<gene>
    <name evidence="10" type="ORF">Dform_01292</name>
</gene>
<dbReference type="PANTHER" id="PTHR33908:SF11">
    <property type="entry name" value="MEMBRANE PROTEIN"/>
    <property type="match status" value="1"/>
</dbReference>
<proteinExistence type="predicted"/>
<feature type="transmembrane region" description="Helical" evidence="8">
    <location>
        <begin position="368"/>
        <end position="388"/>
    </location>
</feature>
<dbReference type="STRING" id="1839801.Dform_01292"/>
<feature type="transmembrane region" description="Helical" evidence="8">
    <location>
        <begin position="93"/>
        <end position="113"/>
    </location>
</feature>
<feature type="transmembrane region" description="Helical" evidence="8">
    <location>
        <begin position="190"/>
        <end position="209"/>
    </location>
</feature>
<evidence type="ECO:0000256" key="1">
    <source>
        <dbReference type="ARBA" id="ARBA00004651"/>
    </source>
</evidence>
<accession>A0A1P8F849</accession>
<evidence type="ECO:0000313" key="11">
    <source>
        <dbReference type="Proteomes" id="UP000185934"/>
    </source>
</evidence>
<dbReference type="AlphaFoldDB" id="A0A1P8F849"/>
<dbReference type="InterPro" id="IPR038731">
    <property type="entry name" value="RgtA/B/C-like"/>
</dbReference>
<evidence type="ECO:0000256" key="3">
    <source>
        <dbReference type="ARBA" id="ARBA00022676"/>
    </source>
</evidence>
<keyword evidence="3 10" id="KW-0328">Glycosyltransferase</keyword>
<evidence type="ECO:0000256" key="5">
    <source>
        <dbReference type="ARBA" id="ARBA00022692"/>
    </source>
</evidence>
<dbReference type="GO" id="GO:0009103">
    <property type="term" value="P:lipopolysaccharide biosynthetic process"/>
    <property type="evidence" value="ECO:0007669"/>
    <property type="project" value="UniProtKB-ARBA"/>
</dbReference>
<dbReference type="GO" id="GO:0016763">
    <property type="term" value="F:pentosyltransferase activity"/>
    <property type="evidence" value="ECO:0007669"/>
    <property type="project" value="TreeGrafter"/>
</dbReference>
<keyword evidence="4 10" id="KW-0808">Transferase</keyword>
<feature type="transmembrane region" description="Helical" evidence="8">
    <location>
        <begin position="146"/>
        <end position="163"/>
    </location>
</feature>
<feature type="transmembrane region" description="Helical" evidence="8">
    <location>
        <begin position="221"/>
        <end position="242"/>
    </location>
</feature>
<name>A0A1P8F849_9CHLR</name>
<protein>
    <submittedName>
        <fullName evidence="10">Dolichyl-phosphate-mannose-protein mannosyltransferase</fullName>
    </submittedName>
</protein>
<sequence length="524" mass="59957">MWLQLRIRLFSIFKRPDILILLGILCVHLFVRMWYAQHLFAWIYDYDEGAYSLGGRFISEGFLPYRDFTLVHPPLYDLTLGFIYKIFGYDFFLGRYFSVLLSVLCIILVFIIIRKLFNSTAALVGAALVAFFPGFFLLWYRAVQEPLGIFFVLLSLFFAIDFIRENKIGWRILLSGVCLGLALATKYTFLPVVAGLSLGFLFLSMRGRWTSLRDWFSRENLLFGGGVVFGFLVVTGYFIVLFPDQFISQTLSAQVGYRLNFVMPDLLHFFNFFQLPLWSQKITSICVILVIAVAFFAYFRRKVSRANSFIFIALFVSLVLSSTFNRFGELRYFVSPFLMTIIMIAAFVPELDAKTIVQPIERLSIHKLSSFAFGLAVLIFGVASLLILQRYDYSYTGPEGITFEKTAYDQVNRYLEGHPDKTVYSMSPIIPALSSKIDTTLQFDTFAFLEIFGEDPEALILREQSLGVDYFIVDPLYLLGFQKPQFGVLAADLDARGKLIASFVPAGLKILSVNVYEDYSTFPR</sequence>
<dbReference type="Pfam" id="PF13231">
    <property type="entry name" value="PMT_2"/>
    <property type="match status" value="1"/>
</dbReference>
<evidence type="ECO:0000256" key="6">
    <source>
        <dbReference type="ARBA" id="ARBA00022989"/>
    </source>
</evidence>
<keyword evidence="11" id="KW-1185">Reference proteome</keyword>
<organism evidence="10 11">
    <name type="scientific">Dehalogenimonas formicexedens</name>
    <dbReference type="NCBI Taxonomy" id="1839801"/>
    <lineage>
        <taxon>Bacteria</taxon>
        <taxon>Bacillati</taxon>
        <taxon>Chloroflexota</taxon>
        <taxon>Dehalococcoidia</taxon>
        <taxon>Dehalococcoidales</taxon>
        <taxon>Dehalococcoidaceae</taxon>
        <taxon>Dehalogenimonas</taxon>
    </lineage>
</organism>
<evidence type="ECO:0000256" key="8">
    <source>
        <dbReference type="SAM" id="Phobius"/>
    </source>
</evidence>
<dbReference type="InterPro" id="IPR050297">
    <property type="entry name" value="LipidA_mod_glycosyltrf_83"/>
</dbReference>
<comment type="subcellular location">
    <subcellularLocation>
        <location evidence="1">Cell membrane</location>
        <topology evidence="1">Multi-pass membrane protein</topology>
    </subcellularLocation>
</comment>
<feature type="transmembrane region" description="Helical" evidence="8">
    <location>
        <begin position="306"/>
        <end position="324"/>
    </location>
</feature>
<evidence type="ECO:0000313" key="10">
    <source>
        <dbReference type="EMBL" id="APV44620.1"/>
    </source>
</evidence>
<feature type="transmembrane region" description="Helical" evidence="8">
    <location>
        <begin position="282"/>
        <end position="299"/>
    </location>
</feature>
<feature type="transmembrane region" description="Helical" evidence="8">
    <location>
        <begin position="120"/>
        <end position="140"/>
    </location>
</feature>
<evidence type="ECO:0000256" key="4">
    <source>
        <dbReference type="ARBA" id="ARBA00022679"/>
    </source>
</evidence>
<feature type="transmembrane region" description="Helical" evidence="8">
    <location>
        <begin position="18"/>
        <end position="35"/>
    </location>
</feature>
<keyword evidence="6 8" id="KW-1133">Transmembrane helix</keyword>
<evidence type="ECO:0000259" key="9">
    <source>
        <dbReference type="Pfam" id="PF13231"/>
    </source>
</evidence>
<evidence type="ECO:0000256" key="2">
    <source>
        <dbReference type="ARBA" id="ARBA00022475"/>
    </source>
</evidence>
<keyword evidence="2" id="KW-1003">Cell membrane</keyword>
<dbReference type="EMBL" id="CP018258">
    <property type="protein sequence ID" value="APV44620.1"/>
    <property type="molecule type" value="Genomic_DNA"/>
</dbReference>